<name>A0A9Q9XB87_CYPCA</name>
<organism evidence="1">
    <name type="scientific">Cyprinus carpio</name>
    <name type="common">Common carp</name>
    <dbReference type="NCBI Taxonomy" id="7962"/>
    <lineage>
        <taxon>Eukaryota</taxon>
        <taxon>Metazoa</taxon>
        <taxon>Chordata</taxon>
        <taxon>Craniata</taxon>
        <taxon>Vertebrata</taxon>
        <taxon>Euteleostomi</taxon>
        <taxon>Actinopterygii</taxon>
        <taxon>Neopterygii</taxon>
        <taxon>Teleostei</taxon>
        <taxon>Ostariophysi</taxon>
        <taxon>Cypriniformes</taxon>
        <taxon>Cyprinidae</taxon>
        <taxon>Cyprininae</taxon>
        <taxon>Cyprinus</taxon>
    </lineage>
</organism>
<proteinExistence type="predicted"/>
<dbReference type="OrthoDB" id="8813781at2759"/>
<reference evidence="1" key="1">
    <citation type="submission" date="2025-08" db="UniProtKB">
        <authorList>
            <consortium name="RefSeq"/>
        </authorList>
    </citation>
    <scope>IDENTIFICATION</scope>
    <source>
        <tissue evidence="1">Muscle</tissue>
    </source>
</reference>
<accession>A0A9Q9XB87</accession>
<sequence length="255" mass="28273">MNSRQNSSRLSGGIGALLCVMGDCMLDRYGEDDFQSCEGFDDWSTFSSVDWTEPEQDGSGFSDWGAFQDNTSTEESSTLPVAEAGTFEFPENNENGEKGNPWFIFNGCFQVEGGEKDPAVMEIPTLSVLQQSTLDKPSQSAAISSEAANFWCHLQSGSKILRLSGPKPKLHSHEELLKTLQLGQPDTSTDSQTTTLLNLELEDPEYPAGALIQTKLMPSSQCRNTPGFFYQISRQWLSQYNVNLLPYQNKKDPLQ</sequence>
<gene>
    <name evidence="1" type="primary">LOC109063804</name>
</gene>
<protein>
    <submittedName>
        <fullName evidence="1">Uncharacterized protein LOC109063804</fullName>
    </submittedName>
</protein>
<dbReference type="RefSeq" id="XP_042598637.1">
    <property type="nucleotide sequence ID" value="XM_042742703.1"/>
</dbReference>
<evidence type="ECO:0000313" key="1">
    <source>
        <dbReference type="RefSeq" id="XP_042598637.1"/>
    </source>
</evidence>
<dbReference type="KEGG" id="ccar:109063804"/>
<dbReference type="Proteomes" id="UP001155660">
    <property type="component" value="Chromosome B17"/>
</dbReference>
<dbReference type="GeneID" id="109063804"/>
<dbReference type="AlphaFoldDB" id="A0A9Q9XB87"/>